<dbReference type="EMBL" id="JANPWZ010003237">
    <property type="protein sequence ID" value="KAJ3553660.1"/>
    <property type="molecule type" value="Genomic_DNA"/>
</dbReference>
<feature type="compositionally biased region" description="Acidic residues" evidence="1">
    <location>
        <begin position="354"/>
        <end position="372"/>
    </location>
</feature>
<feature type="region of interest" description="Disordered" evidence="1">
    <location>
        <begin position="291"/>
        <end position="399"/>
    </location>
</feature>
<feature type="compositionally biased region" description="Basic and acidic residues" evidence="1">
    <location>
        <begin position="30"/>
        <end position="44"/>
    </location>
</feature>
<dbReference type="VEuPathDB" id="FungiDB:F4678DRAFT_101487"/>
<proteinExistence type="predicted"/>
<dbReference type="PANTHER" id="PTHR14312:SF1">
    <property type="entry name" value="BASIC-LEUCINE ZIPPER TRANSCRIPTION FACTOR A"/>
    <property type="match status" value="1"/>
</dbReference>
<dbReference type="GO" id="GO:0005634">
    <property type="term" value="C:nucleus"/>
    <property type="evidence" value="ECO:0007669"/>
    <property type="project" value="TreeGrafter"/>
</dbReference>
<keyword evidence="3" id="KW-1185">Reference proteome</keyword>
<gene>
    <name evidence="2" type="ORF">NPX13_g10836</name>
</gene>
<evidence type="ECO:0000313" key="2">
    <source>
        <dbReference type="EMBL" id="KAJ3553660.1"/>
    </source>
</evidence>
<dbReference type="PANTHER" id="PTHR14312">
    <property type="entry name" value="CREB/ATF BZIP TRANSCRIPTION FACTOR"/>
    <property type="match status" value="1"/>
</dbReference>
<sequence length="627" mass="68832">MARAFQDPTVEPWSLKKKRESVCESESESESEREAEEKDRKSESYHLQCRRRPSEVLDDPAATATAAAAAASRRPPSRSNNKTGSSNNTATDSVVPTQGLSSRRVFKRLNAIPQTTAPPLRHHPSHPNHLNGNLALYQTASTSAGYSNGPYATAATQSPSATPAHHQAVTYAPYSAGPVTTQHNGYGTGGYPSNASAAAYGNPSYSPQHQTNPYATQYTHAQASPQLSPHAGQYAPSALGGLQNGAYTQTHTHNPQTTARMTYSPISATHPTATAILESTSQRNNAAMATIQTQQQHGSLASYGDSYATHTPTHSGQYHSASPSYQDPSVTGHYSPAPLPTPQSHDVSRHMSEDLPENDDEDAQGEPADESPDVYANAEPNRPVSIPTPSTDQSKPGEISCSCKKGRGKKKPCISCGCSKYGLSCNSACSCGGACGNPFTDLSAFFGPSDTFPQPCGANPCFATWLRNQPNVEELDLDLMVDMLLSDDESWAQIREYTEAFQHWEERWKRARDGKGKKYKDERERLEFELLRGGLGTARPEDFNGFRYSFCQSQWVPTQLWDHCPECRMCRSSDEWHCIKHDRCTENRLCPNCASTTLPYHHQQQQSQQQQQQQQQHRQVMYSGQGN</sequence>
<dbReference type="GO" id="GO:0010468">
    <property type="term" value="P:regulation of gene expression"/>
    <property type="evidence" value="ECO:0007669"/>
    <property type="project" value="TreeGrafter"/>
</dbReference>
<feature type="compositionally biased region" description="Polar residues" evidence="1">
    <location>
        <begin position="80"/>
        <end position="101"/>
    </location>
</feature>
<dbReference type="GO" id="GO:0043565">
    <property type="term" value="F:sequence-specific DNA binding"/>
    <property type="evidence" value="ECO:0007669"/>
    <property type="project" value="TreeGrafter"/>
</dbReference>
<feature type="compositionally biased region" description="Low complexity" evidence="1">
    <location>
        <begin position="60"/>
        <end position="79"/>
    </location>
</feature>
<feature type="compositionally biased region" description="Low complexity" evidence="1">
    <location>
        <begin position="604"/>
        <end position="619"/>
    </location>
</feature>
<comment type="caution">
    <text evidence="2">The sequence shown here is derived from an EMBL/GenBank/DDBJ whole genome shotgun (WGS) entry which is preliminary data.</text>
</comment>
<evidence type="ECO:0008006" key="4">
    <source>
        <dbReference type="Google" id="ProtNLM"/>
    </source>
</evidence>
<feature type="compositionally biased region" description="Polar residues" evidence="1">
    <location>
        <begin position="308"/>
        <end position="329"/>
    </location>
</feature>
<organism evidence="2 3">
    <name type="scientific">Xylaria arbuscula</name>
    <dbReference type="NCBI Taxonomy" id="114810"/>
    <lineage>
        <taxon>Eukaryota</taxon>
        <taxon>Fungi</taxon>
        <taxon>Dikarya</taxon>
        <taxon>Ascomycota</taxon>
        <taxon>Pezizomycotina</taxon>
        <taxon>Sordariomycetes</taxon>
        <taxon>Xylariomycetidae</taxon>
        <taxon>Xylariales</taxon>
        <taxon>Xylariaceae</taxon>
        <taxon>Xylaria</taxon>
    </lineage>
</organism>
<feature type="region of interest" description="Disordered" evidence="1">
    <location>
        <begin position="604"/>
        <end position="627"/>
    </location>
</feature>
<dbReference type="AlphaFoldDB" id="A0A9W8TG85"/>
<feature type="region of interest" description="Disordered" evidence="1">
    <location>
        <begin position="1"/>
        <end position="103"/>
    </location>
</feature>
<protein>
    <recommendedName>
        <fullName evidence="4">Tesmin/TSO1-like CXC domain-containing protein</fullName>
    </recommendedName>
</protein>
<dbReference type="Proteomes" id="UP001148614">
    <property type="component" value="Unassembled WGS sequence"/>
</dbReference>
<name>A0A9W8TG85_9PEZI</name>
<evidence type="ECO:0000256" key="1">
    <source>
        <dbReference type="SAM" id="MobiDB-lite"/>
    </source>
</evidence>
<evidence type="ECO:0000313" key="3">
    <source>
        <dbReference type="Proteomes" id="UP001148614"/>
    </source>
</evidence>
<reference evidence="2" key="1">
    <citation type="submission" date="2022-07" db="EMBL/GenBank/DDBJ databases">
        <title>Genome Sequence of Xylaria arbuscula.</title>
        <authorList>
            <person name="Buettner E."/>
        </authorList>
    </citation>
    <scope>NUCLEOTIDE SEQUENCE</scope>
    <source>
        <strain evidence="2">VT107</strain>
    </source>
</reference>
<accession>A0A9W8TG85</accession>